<dbReference type="InterPro" id="IPR029058">
    <property type="entry name" value="AB_hydrolase_fold"/>
</dbReference>
<organism evidence="1 2">
    <name type="scientific">Basidiobolus meristosporus CBS 931.73</name>
    <dbReference type="NCBI Taxonomy" id="1314790"/>
    <lineage>
        <taxon>Eukaryota</taxon>
        <taxon>Fungi</taxon>
        <taxon>Fungi incertae sedis</taxon>
        <taxon>Zoopagomycota</taxon>
        <taxon>Entomophthoromycotina</taxon>
        <taxon>Basidiobolomycetes</taxon>
        <taxon>Basidiobolales</taxon>
        <taxon>Basidiobolaceae</taxon>
        <taxon>Basidiobolus</taxon>
    </lineage>
</organism>
<accession>A0A1Y1Y2R0</accession>
<dbReference type="AlphaFoldDB" id="A0A1Y1Y2R0"/>
<dbReference type="Proteomes" id="UP000193498">
    <property type="component" value="Unassembled WGS sequence"/>
</dbReference>
<dbReference type="STRING" id="1314790.A0A1Y1Y2R0"/>
<comment type="caution">
    <text evidence="1">The sequence shown here is derived from an EMBL/GenBank/DDBJ whole genome shotgun (WGS) entry which is preliminary data.</text>
</comment>
<proteinExistence type="predicted"/>
<evidence type="ECO:0000313" key="1">
    <source>
        <dbReference type="EMBL" id="ORX92268.1"/>
    </source>
</evidence>
<dbReference type="Gene3D" id="3.40.50.1820">
    <property type="entry name" value="alpha/beta hydrolase"/>
    <property type="match status" value="1"/>
</dbReference>
<keyword evidence="2" id="KW-1185">Reference proteome</keyword>
<protein>
    <submittedName>
        <fullName evidence="1">Uncharacterized protein</fullName>
    </submittedName>
</protein>
<dbReference type="EMBL" id="MCFE01000286">
    <property type="protein sequence ID" value="ORX92268.1"/>
    <property type="molecule type" value="Genomic_DNA"/>
</dbReference>
<dbReference type="OrthoDB" id="2498029at2759"/>
<gene>
    <name evidence="1" type="ORF">K493DRAFT_303477</name>
</gene>
<evidence type="ECO:0000313" key="2">
    <source>
        <dbReference type="Proteomes" id="UP000193498"/>
    </source>
</evidence>
<reference evidence="1 2" key="1">
    <citation type="submission" date="2016-07" db="EMBL/GenBank/DDBJ databases">
        <title>Pervasive Adenine N6-methylation of Active Genes in Fungi.</title>
        <authorList>
            <consortium name="DOE Joint Genome Institute"/>
            <person name="Mondo S.J."/>
            <person name="Dannebaum R.O."/>
            <person name="Kuo R.C."/>
            <person name="Labutti K."/>
            <person name="Haridas S."/>
            <person name="Kuo A."/>
            <person name="Salamov A."/>
            <person name="Ahrendt S.R."/>
            <person name="Lipzen A."/>
            <person name="Sullivan W."/>
            <person name="Andreopoulos W.B."/>
            <person name="Clum A."/>
            <person name="Lindquist E."/>
            <person name="Daum C."/>
            <person name="Ramamoorthy G.K."/>
            <person name="Gryganskyi A."/>
            <person name="Culley D."/>
            <person name="Magnuson J.K."/>
            <person name="James T.Y."/>
            <person name="O'Malley M.A."/>
            <person name="Stajich J.E."/>
            <person name="Spatafora J.W."/>
            <person name="Visel A."/>
            <person name="Grigoriev I.V."/>
        </authorList>
    </citation>
    <scope>NUCLEOTIDE SEQUENCE [LARGE SCALE GENOMIC DNA]</scope>
    <source>
        <strain evidence="1 2">CBS 931.73</strain>
    </source>
</reference>
<name>A0A1Y1Y2R0_9FUNG</name>
<sequence>MICELSGCLLIQIHVSDGRYTHMNHHYVALFHLGYATCVTISSADVSELCREASLSFEDLQKSLQESVRQRAREAKGEAPHLSNWVPRTTENAVALPLRLCNLSIVIMAKRKRSPSPATVLPSRYQKRHSQLAWTLSAFGGYVSFGAQTDLRIKTVATFSAVCAGEIIRHGFIKDTVDQAILLQQLKASEVARITENKSEVLVYAKYSWNTVSIQAKYFEG</sequence>
<dbReference type="Gene3D" id="1.10.10.800">
    <property type="match status" value="1"/>
</dbReference>
<dbReference type="InParanoid" id="A0A1Y1Y2R0"/>